<evidence type="ECO:0000313" key="3">
    <source>
        <dbReference type="EMBL" id="KAF8434204.1"/>
    </source>
</evidence>
<dbReference type="Proteomes" id="UP001194468">
    <property type="component" value="Unassembled WGS sequence"/>
</dbReference>
<feature type="compositionally biased region" description="Basic and acidic residues" evidence="1">
    <location>
        <begin position="26"/>
        <end position="39"/>
    </location>
</feature>
<evidence type="ECO:0008006" key="5">
    <source>
        <dbReference type="Google" id="ProtNLM"/>
    </source>
</evidence>
<evidence type="ECO:0000313" key="4">
    <source>
        <dbReference type="Proteomes" id="UP001194468"/>
    </source>
</evidence>
<evidence type="ECO:0000313" key="2">
    <source>
        <dbReference type="EMBL" id="KAF8418757.1"/>
    </source>
</evidence>
<reference evidence="3" key="1">
    <citation type="submission" date="2019-10" db="EMBL/GenBank/DDBJ databases">
        <authorList>
            <consortium name="DOE Joint Genome Institute"/>
            <person name="Kuo A."/>
            <person name="Miyauchi S."/>
            <person name="Kiss E."/>
            <person name="Drula E."/>
            <person name="Kohler A."/>
            <person name="Sanchez-Garcia M."/>
            <person name="Andreopoulos B."/>
            <person name="Barry K.W."/>
            <person name="Bonito G."/>
            <person name="Buee M."/>
            <person name="Carver A."/>
            <person name="Chen C."/>
            <person name="Cichocki N."/>
            <person name="Clum A."/>
            <person name="Culley D."/>
            <person name="Crous P.W."/>
            <person name="Fauchery L."/>
            <person name="Girlanda M."/>
            <person name="Hayes R."/>
            <person name="Keri Z."/>
            <person name="LaButti K."/>
            <person name="Lipzen A."/>
            <person name="Lombard V."/>
            <person name="Magnuson J."/>
            <person name="Maillard F."/>
            <person name="Morin E."/>
            <person name="Murat C."/>
            <person name="Nolan M."/>
            <person name="Ohm R."/>
            <person name="Pangilinan J."/>
            <person name="Pereira M."/>
            <person name="Perotto S."/>
            <person name="Peter M."/>
            <person name="Riley R."/>
            <person name="Sitrit Y."/>
            <person name="Stielow B."/>
            <person name="Szollosi G."/>
            <person name="Zifcakova L."/>
            <person name="Stursova M."/>
            <person name="Spatafora J.W."/>
            <person name="Tedersoo L."/>
            <person name="Vaario L.-M."/>
            <person name="Yamada A."/>
            <person name="Yan M."/>
            <person name="Wang P."/>
            <person name="Xu J."/>
            <person name="Bruns T."/>
            <person name="Baldrian P."/>
            <person name="Vilgalys R."/>
            <person name="Henrissat B."/>
            <person name="Grigoriev I.V."/>
            <person name="Hibbett D."/>
            <person name="Nagy L.G."/>
            <person name="Martin F.M."/>
        </authorList>
    </citation>
    <scope>NUCLEOTIDE SEQUENCE</scope>
    <source>
        <strain evidence="3">BED1</strain>
    </source>
</reference>
<comment type="caution">
    <text evidence="3">The sequence shown here is derived from an EMBL/GenBank/DDBJ whole genome shotgun (WGS) entry which is preliminary data.</text>
</comment>
<accession>A0AAD4BM39</accession>
<keyword evidence="4" id="KW-1185">Reference proteome</keyword>
<sequence>MKDWKENNPGVPIKDAMAEIGALWRDAPENPNRGKEPKSRKPKANANKPVTKAAKEPPPKSSDAEASAEESD</sequence>
<name>A0AAD4BM39_BOLED</name>
<dbReference type="AlphaFoldDB" id="A0AAD4BM39"/>
<dbReference type="EMBL" id="WHUW01000030">
    <property type="protein sequence ID" value="KAF8434204.1"/>
    <property type="molecule type" value="Genomic_DNA"/>
</dbReference>
<feature type="non-terminal residue" evidence="3">
    <location>
        <position position="72"/>
    </location>
</feature>
<dbReference type="EMBL" id="WHUW01000190">
    <property type="protein sequence ID" value="KAF8418757.1"/>
    <property type="molecule type" value="Genomic_DNA"/>
</dbReference>
<evidence type="ECO:0000256" key="1">
    <source>
        <dbReference type="SAM" id="MobiDB-lite"/>
    </source>
</evidence>
<feature type="region of interest" description="Disordered" evidence="1">
    <location>
        <begin position="1"/>
        <end position="72"/>
    </location>
</feature>
<organism evidence="3 4">
    <name type="scientific">Boletus edulis BED1</name>
    <dbReference type="NCBI Taxonomy" id="1328754"/>
    <lineage>
        <taxon>Eukaryota</taxon>
        <taxon>Fungi</taxon>
        <taxon>Dikarya</taxon>
        <taxon>Basidiomycota</taxon>
        <taxon>Agaricomycotina</taxon>
        <taxon>Agaricomycetes</taxon>
        <taxon>Agaricomycetidae</taxon>
        <taxon>Boletales</taxon>
        <taxon>Boletineae</taxon>
        <taxon>Boletaceae</taxon>
        <taxon>Boletoideae</taxon>
        <taxon>Boletus</taxon>
    </lineage>
</organism>
<reference evidence="3" key="2">
    <citation type="journal article" date="2020" name="Nat. Commun.">
        <title>Large-scale genome sequencing of mycorrhizal fungi provides insights into the early evolution of symbiotic traits.</title>
        <authorList>
            <person name="Miyauchi S."/>
            <person name="Kiss E."/>
            <person name="Kuo A."/>
            <person name="Drula E."/>
            <person name="Kohler A."/>
            <person name="Sanchez-Garcia M."/>
            <person name="Morin E."/>
            <person name="Andreopoulos B."/>
            <person name="Barry K.W."/>
            <person name="Bonito G."/>
            <person name="Buee M."/>
            <person name="Carver A."/>
            <person name="Chen C."/>
            <person name="Cichocki N."/>
            <person name="Clum A."/>
            <person name="Culley D."/>
            <person name="Crous P.W."/>
            <person name="Fauchery L."/>
            <person name="Girlanda M."/>
            <person name="Hayes R.D."/>
            <person name="Keri Z."/>
            <person name="LaButti K."/>
            <person name="Lipzen A."/>
            <person name="Lombard V."/>
            <person name="Magnuson J."/>
            <person name="Maillard F."/>
            <person name="Murat C."/>
            <person name="Nolan M."/>
            <person name="Ohm R.A."/>
            <person name="Pangilinan J."/>
            <person name="Pereira M.F."/>
            <person name="Perotto S."/>
            <person name="Peter M."/>
            <person name="Pfister S."/>
            <person name="Riley R."/>
            <person name="Sitrit Y."/>
            <person name="Stielow J.B."/>
            <person name="Szollosi G."/>
            <person name="Zifcakova L."/>
            <person name="Stursova M."/>
            <person name="Spatafora J.W."/>
            <person name="Tedersoo L."/>
            <person name="Vaario L.M."/>
            <person name="Yamada A."/>
            <person name="Yan M."/>
            <person name="Wang P."/>
            <person name="Xu J."/>
            <person name="Bruns T."/>
            <person name="Baldrian P."/>
            <person name="Vilgalys R."/>
            <person name="Dunand C."/>
            <person name="Henrissat B."/>
            <person name="Grigoriev I.V."/>
            <person name="Hibbett D."/>
            <person name="Nagy L.G."/>
            <person name="Martin F.M."/>
        </authorList>
    </citation>
    <scope>NUCLEOTIDE SEQUENCE</scope>
    <source>
        <strain evidence="3">BED1</strain>
    </source>
</reference>
<proteinExistence type="predicted"/>
<protein>
    <recommendedName>
        <fullName evidence="5">HMG box domain-containing protein</fullName>
    </recommendedName>
</protein>
<gene>
    <name evidence="3" type="ORF">L210DRAFT_3554359</name>
    <name evidence="2" type="ORF">L210DRAFT_3578767</name>
</gene>